<dbReference type="SUPFAM" id="SSF55961">
    <property type="entry name" value="Bet v1-like"/>
    <property type="match status" value="1"/>
</dbReference>
<keyword evidence="4" id="KW-1185">Reference proteome</keyword>
<comment type="caution">
    <text evidence="3">The sequence shown here is derived from an EMBL/GenBank/DDBJ whole genome shotgun (WGS) entry which is preliminary data.</text>
</comment>
<evidence type="ECO:0000313" key="4">
    <source>
        <dbReference type="Proteomes" id="UP000490386"/>
    </source>
</evidence>
<evidence type="ECO:0000256" key="1">
    <source>
        <dbReference type="ARBA" id="ARBA00006817"/>
    </source>
</evidence>
<organism evidence="3 4">
    <name type="scientific">Pseudoclavibacter terrae</name>
    <dbReference type="NCBI Taxonomy" id="1530195"/>
    <lineage>
        <taxon>Bacteria</taxon>
        <taxon>Bacillati</taxon>
        <taxon>Actinomycetota</taxon>
        <taxon>Actinomycetes</taxon>
        <taxon>Micrococcales</taxon>
        <taxon>Microbacteriaceae</taxon>
        <taxon>Pseudoclavibacter</taxon>
    </lineage>
</organism>
<dbReference type="EMBL" id="WBJX01000002">
    <property type="protein sequence ID" value="KAB1638064.1"/>
    <property type="molecule type" value="Genomic_DNA"/>
</dbReference>
<evidence type="ECO:0000259" key="2">
    <source>
        <dbReference type="Pfam" id="PF08327"/>
    </source>
</evidence>
<dbReference type="Gene3D" id="3.30.530.20">
    <property type="match status" value="1"/>
</dbReference>
<gene>
    <name evidence="3" type="ORF">F8O03_06500</name>
</gene>
<feature type="domain" description="Activator of Hsp90 ATPase homologue 1/2-like C-terminal" evidence="2">
    <location>
        <begin position="16"/>
        <end position="143"/>
    </location>
</feature>
<comment type="similarity">
    <text evidence="1">Belongs to the AHA1 family.</text>
</comment>
<name>A0A7J5B4I0_9MICO</name>
<accession>A0A7J5B4I0</accession>
<dbReference type="InterPro" id="IPR023393">
    <property type="entry name" value="START-like_dom_sf"/>
</dbReference>
<sequence>MAEAPEIVEKSVTFEAAPERLWSMLTEQESFASWYAFGGATIEAEPGGVLAVHWPEHGTFRGEVTLVESPRRFGYRLAAVPEEDPQPKNSTVVEFTIEPADGGSALTVRHSGFEGLEGLAADSTSAEIETMAWTAALPLLREALGEAPAEDLPLP</sequence>
<protein>
    <submittedName>
        <fullName evidence="3">Toxin-antitoxin system toxin subunit</fullName>
    </submittedName>
</protein>
<dbReference type="InterPro" id="IPR013538">
    <property type="entry name" value="ASHA1/2-like_C"/>
</dbReference>
<reference evidence="3 4" key="1">
    <citation type="submission" date="2019-09" db="EMBL/GenBank/DDBJ databases">
        <title>Phylogeny of genus Pseudoclavibacter and closely related genus.</title>
        <authorList>
            <person name="Li Y."/>
        </authorList>
    </citation>
    <scope>NUCLEOTIDE SEQUENCE [LARGE SCALE GENOMIC DNA]</scope>
    <source>
        <strain evidence="3 4">THG-MD12</strain>
    </source>
</reference>
<dbReference type="OrthoDB" id="8117292at2"/>
<dbReference type="RefSeq" id="WP_151423167.1">
    <property type="nucleotide sequence ID" value="NZ_WBJX01000002.1"/>
</dbReference>
<dbReference type="AlphaFoldDB" id="A0A7J5B4I0"/>
<proteinExistence type="inferred from homology"/>
<evidence type="ECO:0000313" key="3">
    <source>
        <dbReference type="EMBL" id="KAB1638064.1"/>
    </source>
</evidence>
<dbReference type="Proteomes" id="UP000490386">
    <property type="component" value="Unassembled WGS sequence"/>
</dbReference>
<dbReference type="Pfam" id="PF08327">
    <property type="entry name" value="AHSA1"/>
    <property type="match status" value="1"/>
</dbReference>